<dbReference type="Proteomes" id="UP000004310">
    <property type="component" value="Unassembled WGS sequence"/>
</dbReference>
<dbReference type="SUPFAM" id="SSF46785">
    <property type="entry name" value="Winged helix' DNA-binding domain"/>
    <property type="match status" value="1"/>
</dbReference>
<evidence type="ECO:0008006" key="3">
    <source>
        <dbReference type="Google" id="ProtNLM"/>
    </source>
</evidence>
<dbReference type="EMBL" id="AATP01000001">
    <property type="protein sequence ID" value="EAU42798.1"/>
    <property type="molecule type" value="Genomic_DNA"/>
</dbReference>
<name>Q0G6B6_9HYPH</name>
<comment type="caution">
    <text evidence="1">The sequence shown here is derived from an EMBL/GenBank/DDBJ whole genome shotgun (WGS) entry which is preliminary data.</text>
</comment>
<dbReference type="eggNOG" id="ENOG5032YT1">
    <property type="taxonomic scope" value="Bacteria"/>
</dbReference>
<sequence>MSDATQADITQTILELCAERGTKKTACPTEVARLLAGSNEADWRKLMPAIRQEAIRLAKADRIVIKRKGKPVDPDDFKGIYRLAIARMEAKDGG</sequence>
<evidence type="ECO:0000313" key="2">
    <source>
        <dbReference type="Proteomes" id="UP000004310"/>
    </source>
</evidence>
<keyword evidence="2" id="KW-1185">Reference proteome</keyword>
<dbReference type="Pfam" id="PF11625">
    <property type="entry name" value="DUF3253"/>
    <property type="match status" value="1"/>
</dbReference>
<reference evidence="1 2" key="1">
    <citation type="journal article" date="2010" name="J. Bacteriol.">
        <title>Genome sequence of Fulvimarina pelagi HTCC2506T, a Mn(II)-oxidizing alphaproteobacterium possessing an aerobic anoxygenic photosynthetic gene cluster and Xanthorhodopsin.</title>
        <authorList>
            <person name="Kang I."/>
            <person name="Oh H.M."/>
            <person name="Lim S.I."/>
            <person name="Ferriera S."/>
            <person name="Giovannoni S.J."/>
            <person name="Cho J.C."/>
        </authorList>
    </citation>
    <scope>NUCLEOTIDE SEQUENCE [LARGE SCALE GENOMIC DNA]</scope>
    <source>
        <strain evidence="1 2">HTCC2506</strain>
    </source>
</reference>
<dbReference type="InterPro" id="IPR036390">
    <property type="entry name" value="WH_DNA-bd_sf"/>
</dbReference>
<dbReference type="InterPro" id="IPR036388">
    <property type="entry name" value="WH-like_DNA-bd_sf"/>
</dbReference>
<dbReference type="HOGENOM" id="CLU_136716_3_0_5"/>
<dbReference type="AlphaFoldDB" id="Q0G6B6"/>
<proteinExistence type="predicted"/>
<dbReference type="InterPro" id="IPR021660">
    <property type="entry name" value="DUF3253"/>
</dbReference>
<gene>
    <name evidence="1" type="ORF">FP2506_08151</name>
</gene>
<dbReference type="STRING" id="217511.GCA_001463845_00401"/>
<organism evidence="1 2">
    <name type="scientific">Fulvimarina pelagi HTCC2506</name>
    <dbReference type="NCBI Taxonomy" id="314231"/>
    <lineage>
        <taxon>Bacteria</taxon>
        <taxon>Pseudomonadati</taxon>
        <taxon>Pseudomonadota</taxon>
        <taxon>Alphaproteobacteria</taxon>
        <taxon>Hyphomicrobiales</taxon>
        <taxon>Aurantimonadaceae</taxon>
        <taxon>Fulvimarina</taxon>
    </lineage>
</organism>
<dbReference type="Gene3D" id="1.10.10.10">
    <property type="entry name" value="Winged helix-like DNA-binding domain superfamily/Winged helix DNA-binding domain"/>
    <property type="match status" value="1"/>
</dbReference>
<dbReference type="RefSeq" id="WP_007066772.1">
    <property type="nucleotide sequence ID" value="NZ_DS022272.1"/>
</dbReference>
<accession>Q0G6B6</accession>
<evidence type="ECO:0000313" key="1">
    <source>
        <dbReference type="EMBL" id="EAU42798.1"/>
    </source>
</evidence>
<protein>
    <recommendedName>
        <fullName evidence="3">DUF3253 domain-containing protein</fullName>
    </recommendedName>
</protein>